<evidence type="ECO:0000313" key="2">
    <source>
        <dbReference type="Proteomes" id="UP000265801"/>
    </source>
</evidence>
<dbReference type="OrthoDB" id="2086462at2"/>
<evidence type="ECO:0000313" key="1">
    <source>
        <dbReference type="EMBL" id="RIW28665.1"/>
    </source>
</evidence>
<keyword evidence="2" id="KW-1185">Reference proteome</keyword>
<dbReference type="Proteomes" id="UP000265801">
    <property type="component" value="Unassembled WGS sequence"/>
</dbReference>
<dbReference type="EMBL" id="QXIR01000041">
    <property type="protein sequence ID" value="RIW28665.1"/>
    <property type="molecule type" value="Genomic_DNA"/>
</dbReference>
<reference evidence="1 2" key="1">
    <citation type="submission" date="2018-09" db="EMBL/GenBank/DDBJ databases">
        <title>Bacillus saliacetes sp. nov., isolated from Thai shrimp paste (Ka-pi).</title>
        <authorList>
            <person name="Daroonpunt R."/>
            <person name="Tanasupawat S."/>
            <person name="Yiamsombut S."/>
        </authorList>
    </citation>
    <scope>NUCLEOTIDE SEQUENCE [LARGE SCALE GENOMIC DNA]</scope>
    <source>
        <strain evidence="1 2">SKP7-4</strain>
    </source>
</reference>
<gene>
    <name evidence="1" type="ORF">D3H55_21050</name>
</gene>
<comment type="caution">
    <text evidence="1">The sequence shown here is derived from an EMBL/GenBank/DDBJ whole genome shotgun (WGS) entry which is preliminary data.</text>
</comment>
<name>A0A3A1QTJ2_9BACI</name>
<protein>
    <submittedName>
        <fullName evidence="1">Uncharacterized protein</fullName>
    </submittedName>
</protein>
<sequence length="176" mass="20222">MDTQWTHEKAKKAFDEVGLTLKSAEYKNTKEPMEYECKACGHNGTKPLTKVHHRKQGCSSCGKAKGAKSRRMSIDDLKRIFMDKEAELLSDEYYKRNSPLEFKCLLCEEVGERSYASVKNSKLACLSCGHQLRIQNKTKHSIEEARKVFLELGLELMEEKYSSFDTDMKYKCLDCG</sequence>
<proteinExistence type="predicted"/>
<dbReference type="RefSeq" id="WP_119549279.1">
    <property type="nucleotide sequence ID" value="NZ_QXIR01000041.1"/>
</dbReference>
<dbReference type="AlphaFoldDB" id="A0A3A1QTJ2"/>
<organism evidence="1 2">
    <name type="scientific">Bacillus salacetis</name>
    <dbReference type="NCBI Taxonomy" id="2315464"/>
    <lineage>
        <taxon>Bacteria</taxon>
        <taxon>Bacillati</taxon>
        <taxon>Bacillota</taxon>
        <taxon>Bacilli</taxon>
        <taxon>Bacillales</taxon>
        <taxon>Bacillaceae</taxon>
        <taxon>Bacillus</taxon>
    </lineage>
</organism>
<accession>A0A3A1QTJ2</accession>